<evidence type="ECO:0000313" key="3">
    <source>
        <dbReference type="EMBL" id="CAF1071433.1"/>
    </source>
</evidence>
<dbReference type="Proteomes" id="UP000663829">
    <property type="component" value="Unassembled WGS sequence"/>
</dbReference>
<feature type="region of interest" description="Disordered" evidence="1">
    <location>
        <begin position="1"/>
        <end position="54"/>
    </location>
</feature>
<sequence length="82" mass="9207">MKDHSTNDTDSDEDDDSNDNSSTINDEDDDEHNSFNSDTEDDHDSITTNTTDFPTFDLALDLTTSEISEEEILNTEENGMIL</sequence>
<comment type="caution">
    <text evidence="3">The sequence shown here is derived from an EMBL/GenBank/DDBJ whole genome shotgun (WGS) entry which is preliminary data.</text>
</comment>
<evidence type="ECO:0000256" key="1">
    <source>
        <dbReference type="SAM" id="MobiDB-lite"/>
    </source>
</evidence>
<gene>
    <name evidence="3" type="ORF">GPM918_LOCUS17296</name>
    <name evidence="2" type="ORF">OVA965_LOCUS15515</name>
    <name evidence="5" type="ORF">SRO942_LOCUS17295</name>
    <name evidence="4" type="ORF">TMI583_LOCUS15524</name>
</gene>
<organism evidence="3 6">
    <name type="scientific">Didymodactylos carnosus</name>
    <dbReference type="NCBI Taxonomy" id="1234261"/>
    <lineage>
        <taxon>Eukaryota</taxon>
        <taxon>Metazoa</taxon>
        <taxon>Spiralia</taxon>
        <taxon>Gnathifera</taxon>
        <taxon>Rotifera</taxon>
        <taxon>Eurotatoria</taxon>
        <taxon>Bdelloidea</taxon>
        <taxon>Philodinida</taxon>
        <taxon>Philodinidae</taxon>
        <taxon>Didymodactylos</taxon>
    </lineage>
</organism>
<dbReference type="Proteomes" id="UP000677228">
    <property type="component" value="Unassembled WGS sequence"/>
</dbReference>
<feature type="compositionally biased region" description="Acidic residues" evidence="1">
    <location>
        <begin position="9"/>
        <end position="18"/>
    </location>
</feature>
<dbReference type="EMBL" id="CAJOBA010007009">
    <property type="protein sequence ID" value="CAF3789911.1"/>
    <property type="molecule type" value="Genomic_DNA"/>
</dbReference>
<dbReference type="Proteomes" id="UP000681722">
    <property type="component" value="Unassembled WGS sequence"/>
</dbReference>
<dbReference type="EMBL" id="CAJOBC010004726">
    <property type="protein sequence ID" value="CAF3838508.1"/>
    <property type="molecule type" value="Genomic_DNA"/>
</dbReference>
<protein>
    <submittedName>
        <fullName evidence="3">Uncharacterized protein</fullName>
    </submittedName>
</protein>
<evidence type="ECO:0000313" key="6">
    <source>
        <dbReference type="Proteomes" id="UP000663829"/>
    </source>
</evidence>
<evidence type="ECO:0000313" key="5">
    <source>
        <dbReference type="EMBL" id="CAF3838508.1"/>
    </source>
</evidence>
<name>A0A814M3S4_9BILA</name>
<dbReference type="AlphaFoldDB" id="A0A814M3S4"/>
<proteinExistence type="predicted"/>
<keyword evidence="6" id="KW-1185">Reference proteome</keyword>
<dbReference type="EMBL" id="CAJNOK010006998">
    <property type="protein sequence ID" value="CAF1021249.1"/>
    <property type="molecule type" value="Genomic_DNA"/>
</dbReference>
<dbReference type="Proteomes" id="UP000682733">
    <property type="component" value="Unassembled WGS sequence"/>
</dbReference>
<reference evidence="3" key="1">
    <citation type="submission" date="2021-02" db="EMBL/GenBank/DDBJ databases">
        <authorList>
            <person name="Nowell W R."/>
        </authorList>
    </citation>
    <scope>NUCLEOTIDE SEQUENCE</scope>
</reference>
<accession>A0A814M3S4</accession>
<evidence type="ECO:0000313" key="2">
    <source>
        <dbReference type="EMBL" id="CAF1021249.1"/>
    </source>
</evidence>
<dbReference type="EMBL" id="CAJNOQ010004726">
    <property type="protein sequence ID" value="CAF1071433.1"/>
    <property type="molecule type" value="Genomic_DNA"/>
</dbReference>
<evidence type="ECO:0000313" key="4">
    <source>
        <dbReference type="EMBL" id="CAF3789911.1"/>
    </source>
</evidence>